<feature type="domain" description="Major facilitator superfamily (MFS) profile" evidence="5">
    <location>
        <begin position="279"/>
        <end position="474"/>
    </location>
</feature>
<dbReference type="Proteomes" id="UP000775872">
    <property type="component" value="Unassembled WGS sequence"/>
</dbReference>
<feature type="compositionally biased region" description="Basic and acidic residues" evidence="3">
    <location>
        <begin position="19"/>
        <end position="31"/>
    </location>
</feature>
<evidence type="ECO:0000259" key="5">
    <source>
        <dbReference type="PROSITE" id="PS50850"/>
    </source>
</evidence>
<dbReference type="InterPro" id="IPR011701">
    <property type="entry name" value="MFS"/>
</dbReference>
<reference evidence="6 7" key="2">
    <citation type="submission" date="2021-10" db="EMBL/GenBank/DDBJ databases">
        <authorList>
            <person name="Piombo E."/>
        </authorList>
    </citation>
    <scope>NUCLEOTIDE SEQUENCE [LARGE SCALE GENOMIC DNA]</scope>
</reference>
<feature type="compositionally biased region" description="Polar residues" evidence="3">
    <location>
        <begin position="32"/>
        <end position="51"/>
    </location>
</feature>
<dbReference type="Gene3D" id="1.20.1250.20">
    <property type="entry name" value="MFS general substrate transporter like domains"/>
    <property type="match status" value="2"/>
</dbReference>
<feature type="transmembrane region" description="Helical" evidence="4">
    <location>
        <begin position="235"/>
        <end position="259"/>
    </location>
</feature>
<dbReference type="PANTHER" id="PTHR11360:SF234">
    <property type="entry name" value="MFS-TYPE TRANSPORTER DBAD-RELATED"/>
    <property type="match status" value="1"/>
</dbReference>
<dbReference type="InterPro" id="IPR050327">
    <property type="entry name" value="Proton-linked_MCT"/>
</dbReference>
<dbReference type="EMBL" id="CABFOC020000003">
    <property type="protein sequence ID" value="CAH0043589.1"/>
    <property type="molecule type" value="Genomic_DNA"/>
</dbReference>
<accession>A0A9N9W3B9</accession>
<organism evidence="6 7">
    <name type="scientific">Clonostachys solani</name>
    <dbReference type="NCBI Taxonomy" id="160281"/>
    <lineage>
        <taxon>Eukaryota</taxon>
        <taxon>Fungi</taxon>
        <taxon>Dikarya</taxon>
        <taxon>Ascomycota</taxon>
        <taxon>Pezizomycotina</taxon>
        <taxon>Sordariomycetes</taxon>
        <taxon>Hypocreomycetidae</taxon>
        <taxon>Hypocreales</taxon>
        <taxon>Bionectriaceae</taxon>
        <taxon>Clonostachys</taxon>
    </lineage>
</organism>
<feature type="transmembrane region" description="Helical" evidence="4">
    <location>
        <begin position="400"/>
        <end position="419"/>
    </location>
</feature>
<keyword evidence="4" id="KW-1133">Transmembrane helix</keyword>
<evidence type="ECO:0000256" key="1">
    <source>
        <dbReference type="ARBA" id="ARBA00004141"/>
    </source>
</evidence>
<keyword evidence="4" id="KW-0472">Membrane</keyword>
<evidence type="ECO:0000256" key="4">
    <source>
        <dbReference type="SAM" id="Phobius"/>
    </source>
</evidence>
<dbReference type="Pfam" id="PF07690">
    <property type="entry name" value="MFS_1"/>
    <property type="match status" value="1"/>
</dbReference>
<dbReference type="InterPro" id="IPR020846">
    <property type="entry name" value="MFS_dom"/>
</dbReference>
<feature type="transmembrane region" description="Helical" evidence="4">
    <location>
        <begin position="168"/>
        <end position="190"/>
    </location>
</feature>
<dbReference type="PROSITE" id="PS50850">
    <property type="entry name" value="MFS"/>
    <property type="match status" value="1"/>
</dbReference>
<feature type="transmembrane region" description="Helical" evidence="4">
    <location>
        <begin position="315"/>
        <end position="334"/>
    </location>
</feature>
<evidence type="ECO:0000313" key="7">
    <source>
        <dbReference type="Proteomes" id="UP000775872"/>
    </source>
</evidence>
<proteinExistence type="inferred from homology"/>
<name>A0A9N9W3B9_9HYPO</name>
<feature type="transmembrane region" description="Helical" evidence="4">
    <location>
        <begin position="439"/>
        <end position="460"/>
    </location>
</feature>
<dbReference type="PANTHER" id="PTHR11360">
    <property type="entry name" value="MONOCARBOXYLATE TRANSPORTER"/>
    <property type="match status" value="1"/>
</dbReference>
<feature type="transmembrane region" description="Helical" evidence="4">
    <location>
        <begin position="280"/>
        <end position="303"/>
    </location>
</feature>
<reference evidence="7" key="1">
    <citation type="submission" date="2019-06" db="EMBL/GenBank/DDBJ databases">
        <authorList>
            <person name="Broberg M."/>
        </authorList>
    </citation>
    <scope>NUCLEOTIDE SEQUENCE [LARGE SCALE GENOMIC DNA]</scope>
</reference>
<feature type="transmembrane region" description="Helical" evidence="4">
    <location>
        <begin position="84"/>
        <end position="104"/>
    </location>
</feature>
<feature type="transmembrane region" description="Helical" evidence="4">
    <location>
        <begin position="370"/>
        <end position="393"/>
    </location>
</feature>
<dbReference type="GO" id="GO:0022857">
    <property type="term" value="F:transmembrane transporter activity"/>
    <property type="evidence" value="ECO:0007669"/>
    <property type="project" value="InterPro"/>
</dbReference>
<dbReference type="GO" id="GO:0016020">
    <property type="term" value="C:membrane"/>
    <property type="evidence" value="ECO:0007669"/>
    <property type="project" value="UniProtKB-SubCell"/>
</dbReference>
<feature type="region of interest" description="Disordered" evidence="3">
    <location>
        <begin position="1"/>
        <end position="70"/>
    </location>
</feature>
<feature type="transmembrane region" description="Helical" evidence="4">
    <location>
        <begin position="143"/>
        <end position="162"/>
    </location>
</feature>
<comment type="similarity">
    <text evidence="2">Belongs to the major facilitator superfamily. Monocarboxylate porter (TC 2.A.1.13) family.</text>
</comment>
<comment type="subcellular location">
    <subcellularLocation>
        <location evidence="1">Membrane</location>
        <topology evidence="1">Multi-pass membrane protein</topology>
    </subcellularLocation>
</comment>
<protein>
    <recommendedName>
        <fullName evidence="5">Major facilitator superfamily (MFS) profile domain-containing protein</fullName>
    </recommendedName>
</protein>
<dbReference type="AlphaFoldDB" id="A0A9N9W3B9"/>
<dbReference type="InterPro" id="IPR036259">
    <property type="entry name" value="MFS_trans_sf"/>
</dbReference>
<gene>
    <name evidence="6" type="ORF">CSOL1703_00009480</name>
</gene>
<dbReference type="SUPFAM" id="SSF103473">
    <property type="entry name" value="MFS general substrate transporter"/>
    <property type="match status" value="1"/>
</dbReference>
<evidence type="ECO:0000313" key="6">
    <source>
        <dbReference type="EMBL" id="CAH0043589.1"/>
    </source>
</evidence>
<feature type="transmembrane region" description="Helical" evidence="4">
    <location>
        <begin position="116"/>
        <end position="136"/>
    </location>
</feature>
<keyword evidence="4" id="KW-0812">Transmembrane</keyword>
<feature type="transmembrane region" description="Helical" evidence="4">
    <location>
        <begin position="202"/>
        <end position="223"/>
    </location>
</feature>
<sequence>MSVELVPNTGISSSAIQQPDRDNMESSDERTISGNNNAQTFEKNVSDSEAQNMGPPLVRDAPPTAPSPPPDGGLTAWLHVAGGFMIFFNTWGIMNTFGVFQTYYESGAFIQASSSAISWIGSVQAFIVMATGIVAGPVHDRGYFRALLLAGSFAIVFGHMMLSISREYWQVVLSQGVCVGLGAGCLFTPTVSLLPTYFSRRLGLAMGLALVGSSLGGIIYPIVMYRLLDRLGFGWSVRVVAFIALGTLLLPCAVMRMRVTKTARPPRAFIDLAAFTDTKYVLFTLSCLLAFMGFSVIQFYLSFFAESRGLAGRDMSFYLVAVFNAGSCFGRVLPTALSDWVGPFNTIAPGTVIFGVVMFCMLAVEDEAGVVVLAVLGGFFSGVLIALPPVCYARLTENKAVIGTRIGMGFSVIAFGMLAGGPGAGSILGSPDDQHWTSVWVFGGVLAVAAGFFFSVLAVWQYRAGKKTSPVARV</sequence>
<keyword evidence="7" id="KW-1185">Reference proteome</keyword>
<feature type="transmembrane region" description="Helical" evidence="4">
    <location>
        <begin position="346"/>
        <end position="364"/>
    </location>
</feature>
<evidence type="ECO:0000256" key="3">
    <source>
        <dbReference type="SAM" id="MobiDB-lite"/>
    </source>
</evidence>
<evidence type="ECO:0000256" key="2">
    <source>
        <dbReference type="ARBA" id="ARBA00006727"/>
    </source>
</evidence>
<comment type="caution">
    <text evidence="6">The sequence shown here is derived from an EMBL/GenBank/DDBJ whole genome shotgun (WGS) entry which is preliminary data.</text>
</comment>
<dbReference type="OrthoDB" id="6509908at2759"/>